<name>K9ZFX2_ANACC</name>
<dbReference type="Proteomes" id="UP000010474">
    <property type="component" value="Chromosome"/>
</dbReference>
<dbReference type="EMBL" id="CP003659">
    <property type="protein sequence ID" value="AFZ57644.1"/>
    <property type="molecule type" value="Genomic_DNA"/>
</dbReference>
<sequence length="88" mass="10116">MLSTDILRENVENIVSAPSKKREQRVSELLRAMDTLNDLIRHQELIRMALEECNTDNRITLLLDLYLMISDSSLEDISGTLERLQASL</sequence>
<gene>
    <name evidence="1" type="ordered locus">Anacy_2179</name>
</gene>
<dbReference type="HOGENOM" id="CLU_2462342_0_0_3"/>
<reference evidence="2" key="1">
    <citation type="journal article" date="2013" name="Proc. Natl. Acad. Sci. U.S.A.">
        <title>Improving the coverage of the cyanobacterial phylum using diversity-driven genome sequencing.</title>
        <authorList>
            <person name="Shih P.M."/>
            <person name="Wu D."/>
            <person name="Latifi A."/>
            <person name="Axen S.D."/>
            <person name="Fewer D.P."/>
            <person name="Talla E."/>
            <person name="Calteau A."/>
            <person name="Cai F."/>
            <person name="Tandeau de Marsac N."/>
            <person name="Rippka R."/>
            <person name="Herdman M."/>
            <person name="Sivonen K."/>
            <person name="Coursin T."/>
            <person name="Laurent T."/>
            <person name="Goodwin L."/>
            <person name="Nolan M."/>
            <person name="Davenport K.W."/>
            <person name="Han C.S."/>
            <person name="Rubin E.M."/>
            <person name="Eisen J.A."/>
            <person name="Woyke T."/>
            <person name="Gugger M."/>
            <person name="Kerfeld C.A."/>
        </authorList>
    </citation>
    <scope>NUCLEOTIDE SEQUENCE [LARGE SCALE GENOMIC DNA]</scope>
    <source>
        <strain evidence="2">ATCC 27899 / PCC 7122</strain>
    </source>
</reference>
<keyword evidence="1" id="KW-0804">Transcription</keyword>
<evidence type="ECO:0000313" key="1">
    <source>
        <dbReference type="EMBL" id="AFZ57644.1"/>
    </source>
</evidence>
<keyword evidence="1" id="KW-0240">DNA-directed RNA polymerase</keyword>
<protein>
    <submittedName>
        <fullName evidence="1">DNA-directed RNA polymerase omega subunit family protein-like protein</fullName>
    </submittedName>
</protein>
<keyword evidence="2" id="KW-1185">Reference proteome</keyword>
<dbReference type="PATRIC" id="fig|272123.3.peg.2382"/>
<proteinExistence type="predicted"/>
<dbReference type="RefSeq" id="WP_015214281.1">
    <property type="nucleotide sequence ID" value="NC_019771.1"/>
</dbReference>
<dbReference type="GO" id="GO:0000428">
    <property type="term" value="C:DNA-directed RNA polymerase complex"/>
    <property type="evidence" value="ECO:0007669"/>
    <property type="project" value="UniProtKB-KW"/>
</dbReference>
<dbReference type="AlphaFoldDB" id="K9ZFX2"/>
<accession>K9ZFX2</accession>
<dbReference type="KEGG" id="acy:Anacy_2179"/>
<evidence type="ECO:0000313" key="2">
    <source>
        <dbReference type="Proteomes" id="UP000010474"/>
    </source>
</evidence>
<organism evidence="1 2">
    <name type="scientific">Anabaena cylindrica (strain ATCC 27899 / PCC 7122)</name>
    <dbReference type="NCBI Taxonomy" id="272123"/>
    <lineage>
        <taxon>Bacteria</taxon>
        <taxon>Bacillati</taxon>
        <taxon>Cyanobacteriota</taxon>
        <taxon>Cyanophyceae</taxon>
        <taxon>Nostocales</taxon>
        <taxon>Nostocaceae</taxon>
        <taxon>Anabaena</taxon>
    </lineage>
</organism>